<dbReference type="AlphaFoldDB" id="A0AA40F3V8"/>
<dbReference type="GO" id="GO:0003924">
    <property type="term" value="F:GTPase activity"/>
    <property type="evidence" value="ECO:0007669"/>
    <property type="project" value="InterPro"/>
</dbReference>
<name>A0AA40F3V8_9PEZI</name>
<dbReference type="NCBIfam" id="TIGR00231">
    <property type="entry name" value="small_GTP"/>
    <property type="match status" value="1"/>
</dbReference>
<keyword evidence="1" id="KW-0488">Methylation</keyword>
<dbReference type="InterPro" id="IPR005225">
    <property type="entry name" value="Small_GTP-bd"/>
</dbReference>
<dbReference type="Proteomes" id="UP001172155">
    <property type="component" value="Unassembled WGS sequence"/>
</dbReference>
<dbReference type="PANTHER" id="PTHR24072">
    <property type="entry name" value="RHO FAMILY GTPASE"/>
    <property type="match status" value="1"/>
</dbReference>
<dbReference type="GO" id="GO:0005525">
    <property type="term" value="F:GTP binding"/>
    <property type="evidence" value="ECO:0007669"/>
    <property type="project" value="UniProtKB-KW"/>
</dbReference>
<dbReference type="SUPFAM" id="SSF52540">
    <property type="entry name" value="P-loop containing nucleoside triphosphate hydrolases"/>
    <property type="match status" value="1"/>
</dbReference>
<evidence type="ECO:0000313" key="5">
    <source>
        <dbReference type="Proteomes" id="UP001172155"/>
    </source>
</evidence>
<keyword evidence="4" id="KW-0378">Hydrolase</keyword>
<evidence type="ECO:0000256" key="1">
    <source>
        <dbReference type="ARBA" id="ARBA00022481"/>
    </source>
</evidence>
<protein>
    <submittedName>
        <fullName evidence="4">P-loop containing nucleoside triphosphate hydrolase protein</fullName>
    </submittedName>
</protein>
<evidence type="ECO:0000256" key="2">
    <source>
        <dbReference type="ARBA" id="ARBA00022741"/>
    </source>
</evidence>
<dbReference type="InterPro" id="IPR001806">
    <property type="entry name" value="Small_GTPase"/>
</dbReference>
<keyword evidence="5" id="KW-1185">Reference proteome</keyword>
<dbReference type="PROSITE" id="PS51421">
    <property type="entry name" value="RAS"/>
    <property type="match status" value="1"/>
</dbReference>
<dbReference type="GO" id="GO:0007264">
    <property type="term" value="P:small GTPase-mediated signal transduction"/>
    <property type="evidence" value="ECO:0007669"/>
    <property type="project" value="InterPro"/>
</dbReference>
<dbReference type="InterPro" id="IPR003578">
    <property type="entry name" value="Small_GTPase_Rho"/>
</dbReference>
<organism evidence="4 5">
    <name type="scientific">Schizothecium vesticola</name>
    <dbReference type="NCBI Taxonomy" id="314040"/>
    <lineage>
        <taxon>Eukaryota</taxon>
        <taxon>Fungi</taxon>
        <taxon>Dikarya</taxon>
        <taxon>Ascomycota</taxon>
        <taxon>Pezizomycotina</taxon>
        <taxon>Sordariomycetes</taxon>
        <taxon>Sordariomycetidae</taxon>
        <taxon>Sordariales</taxon>
        <taxon>Schizotheciaceae</taxon>
        <taxon>Schizothecium</taxon>
    </lineage>
</organism>
<dbReference type="Pfam" id="PF00071">
    <property type="entry name" value="Ras"/>
    <property type="match status" value="1"/>
</dbReference>
<reference evidence="4" key="1">
    <citation type="submission" date="2023-06" db="EMBL/GenBank/DDBJ databases">
        <title>Genome-scale phylogeny and comparative genomics of the fungal order Sordariales.</title>
        <authorList>
            <consortium name="Lawrence Berkeley National Laboratory"/>
            <person name="Hensen N."/>
            <person name="Bonometti L."/>
            <person name="Westerberg I."/>
            <person name="Brannstrom I.O."/>
            <person name="Guillou S."/>
            <person name="Cros-Aarteil S."/>
            <person name="Calhoun S."/>
            <person name="Haridas S."/>
            <person name="Kuo A."/>
            <person name="Mondo S."/>
            <person name="Pangilinan J."/>
            <person name="Riley R."/>
            <person name="LaButti K."/>
            <person name="Andreopoulos B."/>
            <person name="Lipzen A."/>
            <person name="Chen C."/>
            <person name="Yanf M."/>
            <person name="Daum C."/>
            <person name="Ng V."/>
            <person name="Clum A."/>
            <person name="Steindorff A."/>
            <person name="Ohm R."/>
            <person name="Martin F."/>
            <person name="Silar P."/>
            <person name="Natvig D."/>
            <person name="Lalanne C."/>
            <person name="Gautier V."/>
            <person name="Ament-velasquez S.L."/>
            <person name="Kruys A."/>
            <person name="Hutchinson M.I."/>
            <person name="Powell A.J."/>
            <person name="Barry K."/>
            <person name="Miller A.N."/>
            <person name="Grigoriev I.V."/>
            <person name="Debuchy R."/>
            <person name="Gladieux P."/>
            <person name="Thoren M.H."/>
            <person name="Johannesson H."/>
        </authorList>
    </citation>
    <scope>NUCLEOTIDE SEQUENCE</scope>
    <source>
        <strain evidence="4">SMH3187-1</strain>
    </source>
</reference>
<dbReference type="InterPro" id="IPR027417">
    <property type="entry name" value="P-loop_NTPase"/>
</dbReference>
<dbReference type="EMBL" id="JAUKUD010000003">
    <property type="protein sequence ID" value="KAK0750596.1"/>
    <property type="molecule type" value="Genomic_DNA"/>
</dbReference>
<proteinExistence type="predicted"/>
<gene>
    <name evidence="4" type="ORF">B0T18DRAFT_322490</name>
</gene>
<accession>A0AA40F3V8</accession>
<dbReference type="SMART" id="SM00173">
    <property type="entry name" value="RAS"/>
    <property type="match status" value="1"/>
</dbReference>
<dbReference type="Gene3D" id="3.40.50.300">
    <property type="entry name" value="P-loop containing nucleotide triphosphate hydrolases"/>
    <property type="match status" value="1"/>
</dbReference>
<dbReference type="SMART" id="SM00175">
    <property type="entry name" value="RAB"/>
    <property type="match status" value="1"/>
</dbReference>
<evidence type="ECO:0000256" key="3">
    <source>
        <dbReference type="ARBA" id="ARBA00023134"/>
    </source>
</evidence>
<comment type="caution">
    <text evidence="4">The sequence shown here is derived from an EMBL/GenBank/DDBJ whole genome shotgun (WGS) entry which is preliminary data.</text>
</comment>
<dbReference type="SMART" id="SM00174">
    <property type="entry name" value="RHO"/>
    <property type="match status" value="1"/>
</dbReference>
<sequence>MPGSVENLPRRQKFCFVGDSGCGKTCLLTAMTKGTSPEVYEPTTFEKYESGVEVRGVGRIELEIWDTAGCEVHDSLRSLAYPDSHAIVLCFSIGDPSSYHNVLEKWLPEATRFSPETPIFVVGCKKDLRFDGQTIGELQRSGQLPLITAEGLAVAGRINARYYIETSAKISYGIENVLTIMAEEILKTPRSESLIKVGKRFHEDARLINEERRNLRASGEILTPREWEYASKYVQLLDEPDSTVWKLREEQIVVNKGINSSRSSFFRKSS</sequence>
<keyword evidence="3" id="KW-0342">GTP-binding</keyword>
<evidence type="ECO:0000313" key="4">
    <source>
        <dbReference type="EMBL" id="KAK0750596.1"/>
    </source>
</evidence>
<keyword evidence="2" id="KW-0547">Nucleotide-binding</keyword>
<dbReference type="PROSITE" id="PS51420">
    <property type="entry name" value="RHO"/>
    <property type="match status" value="1"/>
</dbReference>
<dbReference type="PROSITE" id="PS51419">
    <property type="entry name" value="RAB"/>
    <property type="match status" value="1"/>
</dbReference>
<dbReference type="PRINTS" id="PR00449">
    <property type="entry name" value="RASTRNSFRMNG"/>
</dbReference>